<dbReference type="EMBL" id="HACG01044069">
    <property type="protein sequence ID" value="CEK90934.1"/>
    <property type="molecule type" value="Transcribed_RNA"/>
</dbReference>
<evidence type="ECO:0000313" key="2">
    <source>
        <dbReference type="EMBL" id="CEK90934.1"/>
    </source>
</evidence>
<organism evidence="3">
    <name type="scientific">Arion vulgaris</name>
    <dbReference type="NCBI Taxonomy" id="1028688"/>
    <lineage>
        <taxon>Eukaryota</taxon>
        <taxon>Metazoa</taxon>
        <taxon>Spiralia</taxon>
        <taxon>Lophotrochozoa</taxon>
        <taxon>Mollusca</taxon>
        <taxon>Gastropoda</taxon>
        <taxon>Heterobranchia</taxon>
        <taxon>Euthyneura</taxon>
        <taxon>Panpulmonata</taxon>
        <taxon>Eupulmonata</taxon>
        <taxon>Stylommatophora</taxon>
        <taxon>Helicina</taxon>
        <taxon>Arionoidea</taxon>
        <taxon>Arionidae</taxon>
        <taxon>Arion</taxon>
    </lineage>
</organism>
<dbReference type="AlphaFoldDB" id="A0A0B7BFP7"/>
<accession>A0A0B7BFP7</accession>
<evidence type="ECO:0000256" key="1">
    <source>
        <dbReference type="SAM" id="MobiDB-lite"/>
    </source>
</evidence>
<protein>
    <submittedName>
        <fullName evidence="3">Uncharacterized protein</fullName>
    </submittedName>
</protein>
<reference evidence="3" key="1">
    <citation type="submission" date="2014-12" db="EMBL/GenBank/DDBJ databases">
        <title>Insight into the proteome of Arion vulgaris.</title>
        <authorList>
            <person name="Aradska J."/>
            <person name="Bulat T."/>
            <person name="Smidak R."/>
            <person name="Sarate P."/>
            <person name="Gangsoo J."/>
            <person name="Sialana F."/>
            <person name="Bilban M."/>
            <person name="Lubec G."/>
        </authorList>
    </citation>
    <scope>NUCLEOTIDE SEQUENCE</scope>
    <source>
        <tissue evidence="3">Skin</tissue>
    </source>
</reference>
<feature type="region of interest" description="Disordered" evidence="1">
    <location>
        <begin position="21"/>
        <end position="41"/>
    </location>
</feature>
<sequence length="120" mass="13248">MLYNEHAPVVEHVVLHNIHTESTNMPNTTGPGSQPSKVPTKALRPMAKGLSSSLTDLTTAMKAGMMAMVDRKADIKFKMRYGYNILQSCSHKPPVAVFEFLDARQLQLVNLLLVMAKQPA</sequence>
<name>A0A0B7BFP7_9EUPU</name>
<proteinExistence type="predicted"/>
<feature type="compositionally biased region" description="Polar residues" evidence="1">
    <location>
        <begin position="21"/>
        <end position="37"/>
    </location>
</feature>
<gene>
    <name evidence="3" type="primary">ORF179987</name>
    <name evidence="2" type="synonym">ORF179977</name>
</gene>
<dbReference type="EMBL" id="HACG01044070">
    <property type="protein sequence ID" value="CEK90935.1"/>
    <property type="molecule type" value="Transcribed_RNA"/>
</dbReference>
<evidence type="ECO:0000313" key="3">
    <source>
        <dbReference type="EMBL" id="CEK90935.1"/>
    </source>
</evidence>